<dbReference type="Gene3D" id="3.10.450.50">
    <property type="match status" value="1"/>
</dbReference>
<sequence>MGTPARQIVDKMFQAFGAQDVDAVVDTFTEDAVLIYHGTQVMPAAKFKGKDGAKMFFEFNINALEVVFFNANQFVEEGNTVIVLGNEHFISKENGNHLKNSWVQIYTVRDGLIARMEEFATSALPAQYGGNATEEN</sequence>
<dbReference type="SUPFAM" id="SSF54427">
    <property type="entry name" value="NTF2-like"/>
    <property type="match status" value="1"/>
</dbReference>
<comment type="caution">
    <text evidence="2">The sequence shown here is derived from an EMBL/GenBank/DDBJ whole genome shotgun (WGS) entry which is preliminary data.</text>
</comment>
<dbReference type="PANTHER" id="PTHR41252:SF1">
    <property type="entry name" value="BLR2505 PROTEIN"/>
    <property type="match status" value="1"/>
</dbReference>
<name>A0A8T4HAF1_9SPHI</name>
<dbReference type="InterPro" id="IPR032710">
    <property type="entry name" value="NTF2-like_dom_sf"/>
</dbReference>
<protein>
    <submittedName>
        <fullName evidence="2">Nuclear transport factor 2 family protein</fullName>
    </submittedName>
</protein>
<reference evidence="2" key="1">
    <citation type="submission" date="2021-03" db="EMBL/GenBank/DDBJ databases">
        <authorList>
            <person name="Lu T."/>
            <person name="Wang Q."/>
            <person name="Han X."/>
        </authorList>
    </citation>
    <scope>NUCLEOTIDE SEQUENCE</scope>
    <source>
        <strain evidence="2">WQ 2009</strain>
    </source>
</reference>
<evidence type="ECO:0000313" key="2">
    <source>
        <dbReference type="EMBL" id="MBP3944090.1"/>
    </source>
</evidence>
<accession>A0A8T4HAF1</accession>
<gene>
    <name evidence="2" type="ORF">J5U18_11070</name>
</gene>
<evidence type="ECO:0000259" key="1">
    <source>
        <dbReference type="Pfam" id="PF12680"/>
    </source>
</evidence>
<organism evidence="2 3">
    <name type="scientific">Rhinopithecimicrobium faecis</name>
    <dbReference type="NCBI Taxonomy" id="2820698"/>
    <lineage>
        <taxon>Bacteria</taxon>
        <taxon>Pseudomonadati</taxon>
        <taxon>Bacteroidota</taxon>
        <taxon>Sphingobacteriia</taxon>
        <taxon>Sphingobacteriales</taxon>
        <taxon>Sphingobacteriaceae</taxon>
        <taxon>Rhinopithecimicrobium</taxon>
    </lineage>
</organism>
<keyword evidence="3" id="KW-1185">Reference proteome</keyword>
<proteinExistence type="predicted"/>
<dbReference type="PANTHER" id="PTHR41252">
    <property type="entry name" value="BLR2505 PROTEIN"/>
    <property type="match status" value="1"/>
</dbReference>
<dbReference type="Pfam" id="PF12680">
    <property type="entry name" value="SnoaL_2"/>
    <property type="match status" value="1"/>
</dbReference>
<dbReference type="InterPro" id="IPR037401">
    <property type="entry name" value="SnoaL-like"/>
</dbReference>
<dbReference type="Proteomes" id="UP000679691">
    <property type="component" value="Unassembled WGS sequence"/>
</dbReference>
<dbReference type="EMBL" id="JAGKSB010000013">
    <property type="protein sequence ID" value="MBP3944090.1"/>
    <property type="molecule type" value="Genomic_DNA"/>
</dbReference>
<evidence type="ECO:0000313" key="3">
    <source>
        <dbReference type="Proteomes" id="UP000679691"/>
    </source>
</evidence>
<dbReference type="AlphaFoldDB" id="A0A8T4HAF1"/>
<feature type="domain" description="SnoaL-like" evidence="1">
    <location>
        <begin position="9"/>
        <end position="116"/>
    </location>
</feature>
<dbReference type="RefSeq" id="WP_353547595.1">
    <property type="nucleotide sequence ID" value="NZ_JAGKSB010000013.1"/>
</dbReference>